<evidence type="ECO:0000256" key="1">
    <source>
        <dbReference type="SAM" id="MobiDB-lite"/>
    </source>
</evidence>
<keyword evidence="2" id="KW-0812">Transmembrane</keyword>
<protein>
    <submittedName>
        <fullName evidence="3">Uncharacterized protein</fullName>
    </submittedName>
</protein>
<proteinExistence type="predicted"/>
<name>A0A9X0D4K5_9CNID</name>
<gene>
    <name evidence="3" type="ORF">OS493_015053</name>
</gene>
<feature type="compositionally biased region" description="Basic and acidic residues" evidence="1">
    <location>
        <begin position="130"/>
        <end position="144"/>
    </location>
</feature>
<keyword evidence="4" id="KW-1185">Reference proteome</keyword>
<feature type="region of interest" description="Disordered" evidence="1">
    <location>
        <begin position="100"/>
        <end position="144"/>
    </location>
</feature>
<keyword evidence="2" id="KW-0472">Membrane</keyword>
<dbReference type="EMBL" id="MU825880">
    <property type="protein sequence ID" value="KAJ7385483.1"/>
    <property type="molecule type" value="Genomic_DNA"/>
</dbReference>
<evidence type="ECO:0000313" key="3">
    <source>
        <dbReference type="EMBL" id="KAJ7385483.1"/>
    </source>
</evidence>
<dbReference type="AlphaFoldDB" id="A0A9X0D4K5"/>
<keyword evidence="2" id="KW-1133">Transmembrane helix</keyword>
<feature type="transmembrane region" description="Helical" evidence="2">
    <location>
        <begin position="70"/>
        <end position="89"/>
    </location>
</feature>
<evidence type="ECO:0000256" key="2">
    <source>
        <dbReference type="SAM" id="Phobius"/>
    </source>
</evidence>
<comment type="caution">
    <text evidence="3">The sequence shown here is derived from an EMBL/GenBank/DDBJ whole genome shotgun (WGS) entry which is preliminary data.</text>
</comment>
<feature type="compositionally biased region" description="Polar residues" evidence="1">
    <location>
        <begin position="104"/>
        <end position="115"/>
    </location>
</feature>
<sequence>MTMARLAVLRGFLNELTIAHRHKLNHCYGSRLYSSHLRCSARFSSSTAGNERTEQEEQSRQERIRREKRYVGLIIGSSVGLIGSLYFMFRRLTMSAKAEGKTASIDSINSENNMDQMDKKQREADEETDGEKRRINKDSKKGGL</sequence>
<evidence type="ECO:0000313" key="4">
    <source>
        <dbReference type="Proteomes" id="UP001163046"/>
    </source>
</evidence>
<dbReference type="Proteomes" id="UP001163046">
    <property type="component" value="Unassembled WGS sequence"/>
</dbReference>
<accession>A0A9X0D4K5</accession>
<feature type="compositionally biased region" description="Basic and acidic residues" evidence="1">
    <location>
        <begin position="51"/>
        <end position="63"/>
    </location>
</feature>
<organism evidence="3 4">
    <name type="scientific">Desmophyllum pertusum</name>
    <dbReference type="NCBI Taxonomy" id="174260"/>
    <lineage>
        <taxon>Eukaryota</taxon>
        <taxon>Metazoa</taxon>
        <taxon>Cnidaria</taxon>
        <taxon>Anthozoa</taxon>
        <taxon>Hexacorallia</taxon>
        <taxon>Scleractinia</taxon>
        <taxon>Caryophylliina</taxon>
        <taxon>Caryophylliidae</taxon>
        <taxon>Desmophyllum</taxon>
    </lineage>
</organism>
<reference evidence="3" key="1">
    <citation type="submission" date="2023-01" db="EMBL/GenBank/DDBJ databases">
        <title>Genome assembly of the deep-sea coral Lophelia pertusa.</title>
        <authorList>
            <person name="Herrera S."/>
            <person name="Cordes E."/>
        </authorList>
    </citation>
    <scope>NUCLEOTIDE SEQUENCE</scope>
    <source>
        <strain evidence="3">USNM1676648</strain>
        <tissue evidence="3">Polyp</tissue>
    </source>
</reference>
<feature type="region of interest" description="Disordered" evidence="1">
    <location>
        <begin position="44"/>
        <end position="63"/>
    </location>
</feature>